<reference evidence="1" key="1">
    <citation type="submission" date="2022-11" db="EMBL/GenBank/DDBJ databases">
        <title>Chromosome-level genome of Pogonophryne albipinna.</title>
        <authorList>
            <person name="Jo E."/>
        </authorList>
    </citation>
    <scope>NUCLEOTIDE SEQUENCE</scope>
    <source>
        <strain evidence="1">SGF0006</strain>
        <tissue evidence="1">Muscle</tissue>
    </source>
</reference>
<dbReference type="AlphaFoldDB" id="A0AAD6BL71"/>
<gene>
    <name evidence="1" type="ORF">JOQ06_023347</name>
</gene>
<organism evidence="1 2">
    <name type="scientific">Pogonophryne albipinna</name>
    <dbReference type="NCBI Taxonomy" id="1090488"/>
    <lineage>
        <taxon>Eukaryota</taxon>
        <taxon>Metazoa</taxon>
        <taxon>Chordata</taxon>
        <taxon>Craniata</taxon>
        <taxon>Vertebrata</taxon>
        <taxon>Euteleostomi</taxon>
        <taxon>Actinopterygii</taxon>
        <taxon>Neopterygii</taxon>
        <taxon>Teleostei</taxon>
        <taxon>Neoteleostei</taxon>
        <taxon>Acanthomorphata</taxon>
        <taxon>Eupercaria</taxon>
        <taxon>Perciformes</taxon>
        <taxon>Notothenioidei</taxon>
        <taxon>Pogonophryne</taxon>
    </lineage>
</organism>
<name>A0AAD6BL71_9TELE</name>
<evidence type="ECO:0000313" key="2">
    <source>
        <dbReference type="Proteomes" id="UP001219934"/>
    </source>
</evidence>
<dbReference type="Proteomes" id="UP001219934">
    <property type="component" value="Unassembled WGS sequence"/>
</dbReference>
<comment type="caution">
    <text evidence="1">The sequence shown here is derived from an EMBL/GenBank/DDBJ whole genome shotgun (WGS) entry which is preliminary data.</text>
</comment>
<dbReference type="EMBL" id="JAPTMU010000003">
    <property type="protein sequence ID" value="KAJ4945666.1"/>
    <property type="molecule type" value="Genomic_DNA"/>
</dbReference>
<sequence length="80" mass="9009">MSKVVTEHIVEEIGDSFYTVKMDGTRDPTGCENISIVLRFVDENYVIKERLLTIATAVAGIRWGKSYVGETRWGSKTPSR</sequence>
<accession>A0AAD6BL71</accession>
<proteinExistence type="predicted"/>
<evidence type="ECO:0000313" key="1">
    <source>
        <dbReference type="EMBL" id="KAJ4945666.1"/>
    </source>
</evidence>
<keyword evidence="2" id="KW-1185">Reference proteome</keyword>
<protein>
    <submittedName>
        <fullName evidence="1">Uncharacterized protein</fullName>
    </submittedName>
</protein>